<dbReference type="PRINTS" id="PR00344">
    <property type="entry name" value="BCTRLSENSOR"/>
</dbReference>
<keyword evidence="13" id="KW-0472">Membrane</keyword>
<dbReference type="PROSITE" id="PS50109">
    <property type="entry name" value="HIS_KIN"/>
    <property type="match status" value="1"/>
</dbReference>
<evidence type="ECO:0000256" key="12">
    <source>
        <dbReference type="ARBA" id="ARBA00023012"/>
    </source>
</evidence>
<dbReference type="CDD" id="cd00082">
    <property type="entry name" value="HisKA"/>
    <property type="match status" value="1"/>
</dbReference>
<reference evidence="23 24" key="1">
    <citation type="submission" date="2019-06" db="EMBL/GenBank/DDBJ databases">
        <title>Desulfobotulus mexicanus sp. nov., a novel sulfate-reducing bacterium isolated from the sediment of an alkaline crater lake in Mexico.</title>
        <authorList>
            <person name="Hirschler-Rea A."/>
        </authorList>
    </citation>
    <scope>NUCLEOTIDE SEQUENCE [LARGE SCALE GENOMIC DNA]</scope>
    <source>
        <strain evidence="23 24">PAR22N</strain>
    </source>
</reference>
<evidence type="ECO:0000256" key="11">
    <source>
        <dbReference type="ARBA" id="ARBA00022989"/>
    </source>
</evidence>
<dbReference type="SMART" id="SM00448">
    <property type="entry name" value="REC"/>
    <property type="match status" value="3"/>
</dbReference>
<protein>
    <recommendedName>
        <fullName evidence="15">Sensory/regulatory protein RpfC</fullName>
        <ecNumber evidence="3">2.7.13.3</ecNumber>
    </recommendedName>
</protein>
<dbReference type="Gene3D" id="3.30.565.10">
    <property type="entry name" value="Histidine kinase-like ATPase, C-terminal domain"/>
    <property type="match status" value="1"/>
</dbReference>
<feature type="domain" description="Response regulatory" evidence="21">
    <location>
        <begin position="23"/>
        <end position="139"/>
    </location>
</feature>
<evidence type="ECO:0000256" key="6">
    <source>
        <dbReference type="ARBA" id="ARBA00022679"/>
    </source>
</evidence>
<dbReference type="InterPro" id="IPR001789">
    <property type="entry name" value="Sig_transdc_resp-reg_receiver"/>
</dbReference>
<feature type="modified residue" description="4-aspartylphosphate" evidence="17">
    <location>
        <position position="613"/>
    </location>
</feature>
<feature type="domain" description="Response regulatory" evidence="21">
    <location>
        <begin position="415"/>
        <end position="535"/>
    </location>
</feature>
<comment type="subunit">
    <text evidence="14">At low DSF concentrations, interacts with RpfF.</text>
</comment>
<keyword evidence="12" id="KW-0902">Two-component regulatory system</keyword>
<evidence type="ECO:0000256" key="7">
    <source>
        <dbReference type="ARBA" id="ARBA00022692"/>
    </source>
</evidence>
<feature type="modified residue" description="Phosphohistidine" evidence="16">
    <location>
        <position position="794"/>
    </location>
</feature>
<evidence type="ECO:0000259" key="21">
    <source>
        <dbReference type="PROSITE" id="PS50110"/>
    </source>
</evidence>
<dbReference type="AlphaFoldDB" id="A0A5S5ME71"/>
<feature type="domain" description="Histidine kinase" evidence="20">
    <location>
        <begin position="175"/>
        <end position="396"/>
    </location>
</feature>
<evidence type="ECO:0000256" key="18">
    <source>
        <dbReference type="SAM" id="Coils"/>
    </source>
</evidence>
<keyword evidence="7" id="KW-0812">Transmembrane</keyword>
<keyword evidence="9" id="KW-0418">Kinase</keyword>
<dbReference type="Gene3D" id="3.40.50.2300">
    <property type="match status" value="3"/>
</dbReference>
<dbReference type="SUPFAM" id="SSF55874">
    <property type="entry name" value="ATPase domain of HSP90 chaperone/DNA topoisomerase II/histidine kinase"/>
    <property type="match status" value="1"/>
</dbReference>
<evidence type="ECO:0000256" key="1">
    <source>
        <dbReference type="ARBA" id="ARBA00000085"/>
    </source>
</evidence>
<feature type="modified residue" description="4-aspartylphosphate" evidence="17">
    <location>
        <position position="469"/>
    </location>
</feature>
<dbReference type="GO" id="GO:0005524">
    <property type="term" value="F:ATP binding"/>
    <property type="evidence" value="ECO:0007669"/>
    <property type="project" value="UniProtKB-KW"/>
</dbReference>
<feature type="domain" description="Response regulatory" evidence="21">
    <location>
        <begin position="564"/>
        <end position="698"/>
    </location>
</feature>
<dbReference type="PANTHER" id="PTHR45339:SF1">
    <property type="entry name" value="HYBRID SIGNAL TRANSDUCTION HISTIDINE KINASE J"/>
    <property type="match status" value="1"/>
</dbReference>
<dbReference type="FunFam" id="1.10.287.130:FF:000002">
    <property type="entry name" value="Two-component osmosensing histidine kinase"/>
    <property type="match status" value="1"/>
</dbReference>
<dbReference type="PANTHER" id="PTHR45339">
    <property type="entry name" value="HYBRID SIGNAL TRANSDUCTION HISTIDINE KINASE J"/>
    <property type="match status" value="1"/>
</dbReference>
<keyword evidence="5 17" id="KW-0597">Phosphoprotein</keyword>
<sequence>MRGLSMENSDQLANLSENTEKPRVLIVDDQPLTLQALAVLLRNDYRILVATNGIKALELAHSPEPPNLILLDIQMPDMDGYEVCRRLQADEKTRKIPLIFVTARDSGSDEEEGLALGAVDYISKPFVPGVVKARVKNHILRRFAEDALEKASAKAEELAQQAEMANIAKSEFLANMSHEIRTPMTGVIGMADLLLDTHLDEIQHRYAKSIQSSGKALLDIINDILDFSKIEAGKLTLETISFDLQQLMDDLVDSMALKAIQKGLEFIAFCEPDVPLHLLGDSGRLRQILINLTGNALKFTEKGEVLVHVSVESMGKGDVQLRFQIRDTGIGIPEDRKNLLFNAFSQIDASVSRKFGGTGLGLAICRQLAAMMDGETGVESVEGEGSTFWFTARFGLDSADNKSRSAISATLKGHHILVVDDNASSRDFISKQLRNIGFQPETAADGKEAFALLNTFHDGKKPFSLALIDRDMPDTDGMALGKKIKEDSRFKDLFLVLLTPLDQTYKRLNEESGFTGFMNKPLRQSDLFHILRSVLTDEKLPSFETLEGKTVCPEIYSLPCFSGRILLAEDNTTNQEVALGLLQKFGLGADIADTGLKALHAFKSSTYDLIFMDVMMPEMDGLEATGKIRNLEADRLNLIENTREKESETGFLQKVPIIAMTAAAMQQDRDRCLEAGMDDFISKPVELPDLARILEKYLPLNNETEKAPLRPEENNQKKTKETTRRSQMPEDIANATETDPLIFDYGGFLKRFMNDQAIVDKVLSICMESLPQRMEDLKTALKANDLANVHLLTHTLKGKTANIHAATFSSLAGEMEKNAESGNLDGVRKQMTGLEDAYEELKKAVDQVFSLDSGK</sequence>
<keyword evidence="4" id="KW-1003">Cell membrane</keyword>
<dbReference type="SMART" id="SM00388">
    <property type="entry name" value="HisKA"/>
    <property type="match status" value="1"/>
</dbReference>
<feature type="coiled-coil region" evidence="18">
    <location>
        <begin position="141"/>
        <end position="168"/>
    </location>
</feature>
<dbReference type="InterPro" id="IPR004358">
    <property type="entry name" value="Sig_transdc_His_kin-like_C"/>
</dbReference>
<keyword evidence="8" id="KW-0547">Nucleotide-binding</keyword>
<keyword evidence="18" id="KW-0175">Coiled coil</keyword>
<dbReference type="SMART" id="SM00387">
    <property type="entry name" value="HATPase_c"/>
    <property type="match status" value="1"/>
</dbReference>
<gene>
    <name evidence="23" type="ORF">FIM25_12100</name>
</gene>
<comment type="catalytic activity">
    <reaction evidence="1">
        <text>ATP + protein L-histidine = ADP + protein N-phospho-L-histidine.</text>
        <dbReference type="EC" id="2.7.13.3"/>
    </reaction>
</comment>
<keyword evidence="10" id="KW-0067">ATP-binding</keyword>
<dbReference type="InterPro" id="IPR003661">
    <property type="entry name" value="HisK_dim/P_dom"/>
</dbReference>
<dbReference type="Gene3D" id="1.10.287.130">
    <property type="match status" value="1"/>
</dbReference>
<evidence type="ECO:0000313" key="23">
    <source>
        <dbReference type="EMBL" id="TYT74023.1"/>
    </source>
</evidence>
<feature type="domain" description="HPt" evidence="22">
    <location>
        <begin position="755"/>
        <end position="855"/>
    </location>
</feature>
<evidence type="ECO:0000256" key="16">
    <source>
        <dbReference type="PROSITE-ProRule" id="PRU00110"/>
    </source>
</evidence>
<comment type="subcellular location">
    <subcellularLocation>
        <location evidence="2">Cell membrane</location>
        <topology evidence="2">Multi-pass membrane protein</topology>
    </subcellularLocation>
</comment>
<evidence type="ECO:0000256" key="19">
    <source>
        <dbReference type="SAM" id="MobiDB-lite"/>
    </source>
</evidence>
<dbReference type="SUPFAM" id="SSF47384">
    <property type="entry name" value="Homodimeric domain of signal transducing histidine kinase"/>
    <property type="match status" value="1"/>
</dbReference>
<evidence type="ECO:0000259" key="20">
    <source>
        <dbReference type="PROSITE" id="PS50109"/>
    </source>
</evidence>
<dbReference type="SUPFAM" id="SSF47226">
    <property type="entry name" value="Histidine-containing phosphotransfer domain, HPT domain"/>
    <property type="match status" value="1"/>
</dbReference>
<keyword evidence="11" id="KW-1133">Transmembrane helix</keyword>
<dbReference type="CDD" id="cd17546">
    <property type="entry name" value="REC_hyHK_CKI1_RcsC-like"/>
    <property type="match status" value="1"/>
</dbReference>
<accession>A0A5S5ME71</accession>
<dbReference type="InterPro" id="IPR008207">
    <property type="entry name" value="Sig_transdc_His_kin_Hpt_dom"/>
</dbReference>
<keyword evidence="6" id="KW-0808">Transferase</keyword>
<dbReference type="InterPro" id="IPR036097">
    <property type="entry name" value="HisK_dim/P_sf"/>
</dbReference>
<dbReference type="EMBL" id="VDMB01000016">
    <property type="protein sequence ID" value="TYT74023.1"/>
    <property type="molecule type" value="Genomic_DNA"/>
</dbReference>
<dbReference type="Pfam" id="PF01627">
    <property type="entry name" value="Hpt"/>
    <property type="match status" value="1"/>
</dbReference>
<dbReference type="InterPro" id="IPR011006">
    <property type="entry name" value="CheY-like_superfamily"/>
</dbReference>
<evidence type="ECO:0000256" key="8">
    <source>
        <dbReference type="ARBA" id="ARBA00022741"/>
    </source>
</evidence>
<dbReference type="CDD" id="cd16922">
    <property type="entry name" value="HATPase_EvgS-ArcB-TorS-like"/>
    <property type="match status" value="1"/>
</dbReference>
<feature type="region of interest" description="Disordered" evidence="19">
    <location>
        <begin position="704"/>
        <end position="728"/>
    </location>
</feature>
<organism evidence="23 24">
    <name type="scientific">Desulfobotulus mexicanus</name>
    <dbReference type="NCBI Taxonomy" id="2586642"/>
    <lineage>
        <taxon>Bacteria</taxon>
        <taxon>Pseudomonadati</taxon>
        <taxon>Thermodesulfobacteriota</taxon>
        <taxon>Desulfobacteria</taxon>
        <taxon>Desulfobacterales</taxon>
        <taxon>Desulfobacteraceae</taxon>
        <taxon>Desulfobotulus</taxon>
    </lineage>
</organism>
<dbReference type="GO" id="GO:0005886">
    <property type="term" value="C:plasma membrane"/>
    <property type="evidence" value="ECO:0007669"/>
    <property type="project" value="UniProtKB-SubCell"/>
</dbReference>
<dbReference type="EC" id="2.7.13.3" evidence="3"/>
<feature type="modified residue" description="4-aspartylphosphate" evidence="17">
    <location>
        <position position="72"/>
    </location>
</feature>
<evidence type="ECO:0000256" key="17">
    <source>
        <dbReference type="PROSITE-ProRule" id="PRU00169"/>
    </source>
</evidence>
<dbReference type="PROSITE" id="PS50110">
    <property type="entry name" value="RESPONSE_REGULATORY"/>
    <property type="match status" value="3"/>
</dbReference>
<dbReference type="Gene3D" id="1.20.120.160">
    <property type="entry name" value="HPT domain"/>
    <property type="match status" value="1"/>
</dbReference>
<dbReference type="Pfam" id="PF02518">
    <property type="entry name" value="HATPase_c"/>
    <property type="match status" value="1"/>
</dbReference>
<dbReference type="Pfam" id="PF00072">
    <property type="entry name" value="Response_reg"/>
    <property type="match status" value="3"/>
</dbReference>
<evidence type="ECO:0000256" key="4">
    <source>
        <dbReference type="ARBA" id="ARBA00022475"/>
    </source>
</evidence>
<dbReference type="FunFam" id="3.30.565.10:FF:000010">
    <property type="entry name" value="Sensor histidine kinase RcsC"/>
    <property type="match status" value="1"/>
</dbReference>
<dbReference type="Pfam" id="PF00512">
    <property type="entry name" value="HisKA"/>
    <property type="match status" value="1"/>
</dbReference>
<dbReference type="InterPro" id="IPR036890">
    <property type="entry name" value="HATPase_C_sf"/>
</dbReference>
<evidence type="ECO:0000256" key="13">
    <source>
        <dbReference type="ARBA" id="ARBA00023136"/>
    </source>
</evidence>
<proteinExistence type="predicted"/>
<evidence type="ECO:0000313" key="24">
    <source>
        <dbReference type="Proteomes" id="UP000321899"/>
    </source>
</evidence>
<dbReference type="SUPFAM" id="SSF52172">
    <property type="entry name" value="CheY-like"/>
    <property type="match status" value="3"/>
</dbReference>
<dbReference type="InterPro" id="IPR003594">
    <property type="entry name" value="HATPase_dom"/>
</dbReference>
<evidence type="ECO:0000256" key="10">
    <source>
        <dbReference type="ARBA" id="ARBA00022840"/>
    </source>
</evidence>
<evidence type="ECO:0000256" key="3">
    <source>
        <dbReference type="ARBA" id="ARBA00012438"/>
    </source>
</evidence>
<evidence type="ECO:0000256" key="15">
    <source>
        <dbReference type="ARBA" id="ARBA00068150"/>
    </source>
</evidence>
<keyword evidence="24" id="KW-1185">Reference proteome</keyword>
<dbReference type="FunFam" id="3.40.50.2300:FF:000146">
    <property type="entry name" value="Putative two-component response regulator SSK1p"/>
    <property type="match status" value="1"/>
</dbReference>
<dbReference type="PROSITE" id="PS50894">
    <property type="entry name" value="HPT"/>
    <property type="match status" value="1"/>
</dbReference>
<dbReference type="InterPro" id="IPR036641">
    <property type="entry name" value="HPT_dom_sf"/>
</dbReference>
<evidence type="ECO:0000256" key="2">
    <source>
        <dbReference type="ARBA" id="ARBA00004651"/>
    </source>
</evidence>
<comment type="caution">
    <text evidence="23">The sequence shown here is derived from an EMBL/GenBank/DDBJ whole genome shotgun (WGS) entry which is preliminary data.</text>
</comment>
<dbReference type="OrthoDB" id="5468627at2"/>
<evidence type="ECO:0000256" key="14">
    <source>
        <dbReference type="ARBA" id="ARBA00064003"/>
    </source>
</evidence>
<name>A0A5S5ME71_9BACT</name>
<dbReference type="Proteomes" id="UP000321899">
    <property type="component" value="Unassembled WGS sequence"/>
</dbReference>
<dbReference type="InterPro" id="IPR005467">
    <property type="entry name" value="His_kinase_dom"/>
</dbReference>
<evidence type="ECO:0000256" key="5">
    <source>
        <dbReference type="ARBA" id="ARBA00022553"/>
    </source>
</evidence>
<dbReference type="GO" id="GO:0000155">
    <property type="term" value="F:phosphorelay sensor kinase activity"/>
    <property type="evidence" value="ECO:0007669"/>
    <property type="project" value="InterPro"/>
</dbReference>
<evidence type="ECO:0000259" key="22">
    <source>
        <dbReference type="PROSITE" id="PS50894"/>
    </source>
</evidence>
<evidence type="ECO:0000256" key="9">
    <source>
        <dbReference type="ARBA" id="ARBA00022777"/>
    </source>
</evidence>